<sequence length="29" mass="3494">MFQIYDIPKYSYPKELAYLIALLIQNCNK</sequence>
<reference evidence="1" key="1">
    <citation type="submission" date="2014-11" db="EMBL/GenBank/DDBJ databases">
        <authorList>
            <person name="Amaro Gonzalez C."/>
        </authorList>
    </citation>
    <scope>NUCLEOTIDE SEQUENCE</scope>
</reference>
<organism evidence="1">
    <name type="scientific">Anguilla anguilla</name>
    <name type="common">European freshwater eel</name>
    <name type="synonym">Muraena anguilla</name>
    <dbReference type="NCBI Taxonomy" id="7936"/>
    <lineage>
        <taxon>Eukaryota</taxon>
        <taxon>Metazoa</taxon>
        <taxon>Chordata</taxon>
        <taxon>Craniata</taxon>
        <taxon>Vertebrata</taxon>
        <taxon>Euteleostomi</taxon>
        <taxon>Actinopterygii</taxon>
        <taxon>Neopterygii</taxon>
        <taxon>Teleostei</taxon>
        <taxon>Anguilliformes</taxon>
        <taxon>Anguillidae</taxon>
        <taxon>Anguilla</taxon>
    </lineage>
</organism>
<dbReference type="AlphaFoldDB" id="A0A0E9T2P0"/>
<accession>A0A0E9T2P0</accession>
<evidence type="ECO:0000313" key="1">
    <source>
        <dbReference type="EMBL" id="JAH47886.1"/>
    </source>
</evidence>
<protein>
    <submittedName>
        <fullName evidence="1">Uncharacterized protein</fullName>
    </submittedName>
</protein>
<dbReference type="EMBL" id="GBXM01060691">
    <property type="protein sequence ID" value="JAH47886.1"/>
    <property type="molecule type" value="Transcribed_RNA"/>
</dbReference>
<reference evidence="1" key="2">
    <citation type="journal article" date="2015" name="Fish Shellfish Immunol.">
        <title>Early steps in the European eel (Anguilla anguilla)-Vibrio vulnificus interaction in the gills: Role of the RtxA13 toxin.</title>
        <authorList>
            <person name="Callol A."/>
            <person name="Pajuelo D."/>
            <person name="Ebbesson L."/>
            <person name="Teles M."/>
            <person name="MacKenzie S."/>
            <person name="Amaro C."/>
        </authorList>
    </citation>
    <scope>NUCLEOTIDE SEQUENCE</scope>
</reference>
<proteinExistence type="predicted"/>
<name>A0A0E9T2P0_ANGAN</name>